<keyword evidence="4" id="KW-0862">Zinc</keyword>
<keyword evidence="7 10" id="KW-0010">Activator</keyword>
<evidence type="ECO:0000256" key="9">
    <source>
        <dbReference type="ARBA" id="ARBA00023242"/>
    </source>
</evidence>
<name>A0A4P6XJY0_9ASCO</name>
<reference evidence="12" key="1">
    <citation type="submission" date="2019-03" db="EMBL/GenBank/DDBJ databases">
        <title>Snf2 controls pulcherriminic acid biosynthesis and connects pigmentation and antifungal activity of the yeast Metschnikowia pulcherrima.</title>
        <authorList>
            <person name="Gore-Lloyd D."/>
            <person name="Sumann I."/>
            <person name="Brachmann A.O."/>
            <person name="Schneeberger K."/>
            <person name="Ortiz-Merino R.A."/>
            <person name="Moreno-Beltran M."/>
            <person name="Schlaefli M."/>
            <person name="Kirner P."/>
            <person name="Santos Kron A."/>
            <person name="Wolfe K.H."/>
            <person name="Piel J."/>
            <person name="Ahrens C.H."/>
            <person name="Henk D."/>
            <person name="Freimoser F.M."/>
        </authorList>
    </citation>
    <scope>NUCLEOTIDE SEQUENCE [LARGE SCALE GENOMIC DNA]</scope>
    <source>
        <strain evidence="12">APC 1.2</strain>
    </source>
</reference>
<keyword evidence="12" id="KW-1185">Reference proteome</keyword>
<protein>
    <recommendedName>
        <fullName evidence="10">SAGA-associated factor 11</fullName>
    </recommendedName>
</protein>
<evidence type="ECO:0000313" key="11">
    <source>
        <dbReference type="EMBL" id="QBM87632.1"/>
    </source>
</evidence>
<comment type="subcellular location">
    <subcellularLocation>
        <location evidence="1 10">Nucleus</location>
    </subcellularLocation>
</comment>
<evidence type="ECO:0000256" key="2">
    <source>
        <dbReference type="ARBA" id="ARBA00022723"/>
    </source>
</evidence>
<dbReference type="GO" id="GO:0008270">
    <property type="term" value="F:zinc ion binding"/>
    <property type="evidence" value="ECO:0007669"/>
    <property type="project" value="UniProtKB-KW"/>
</dbReference>
<evidence type="ECO:0000256" key="4">
    <source>
        <dbReference type="ARBA" id="ARBA00022833"/>
    </source>
</evidence>
<accession>A0A4P6XJY0</accession>
<keyword evidence="3" id="KW-0863">Zinc-finger</keyword>
<evidence type="ECO:0000256" key="1">
    <source>
        <dbReference type="ARBA" id="ARBA00004123"/>
    </source>
</evidence>
<dbReference type="EMBL" id="CP034457">
    <property type="protein sequence ID" value="QBM87632.1"/>
    <property type="molecule type" value="Genomic_DNA"/>
</dbReference>
<comment type="function">
    <text evidence="10">Functions as component of the transcription regulatory histone acetylation (HAT) complex SAGA. At the promoters, SAGA is required for recruitment of the basal transcription machinery. It influences RNA polymerase II transcriptional activity through different activities such as TBP interaction and promoter selectivity, interaction with transcription activators, and chromatin modification through histone acetylation and deubiquitination. SAGA acetylates nucleosomal histone H3 to some extent (to form H3K9ac, H3K14ac, H3K18ac and H3K23ac). SAGA interacts with DNA via upstream activating sequences (UASs). Involved in transcriptional regulation of a subset of SAGA-regulated genes. Within the SAGA complex, participates in a subcomplex, that specifically deubiquitinates histones H2B.</text>
</comment>
<comment type="subunit">
    <text evidence="10">Component of the 1.8 MDa SAGA transcription coactivator-HAT complex. SAGA is built of 5 distinct domains with specialized functions. Within the SAGA complex, SUS1, SGF11, SGF73 and UBP8 form an additional subcomplex of SAGA called the DUB module (deubiquitination module). Interacts directly with SGF73, SUS1 and UBP8.</text>
</comment>
<evidence type="ECO:0000313" key="12">
    <source>
        <dbReference type="Proteomes" id="UP000292447"/>
    </source>
</evidence>
<dbReference type="GO" id="GO:0006325">
    <property type="term" value="P:chromatin organization"/>
    <property type="evidence" value="ECO:0007669"/>
    <property type="project" value="UniProtKB-KW"/>
</dbReference>
<evidence type="ECO:0000256" key="5">
    <source>
        <dbReference type="ARBA" id="ARBA00022853"/>
    </source>
</evidence>
<dbReference type="STRING" id="2163413.A0A4P6XJY0"/>
<dbReference type="InterPro" id="IPR013246">
    <property type="entry name" value="SAGA_su_Sgf11"/>
</dbReference>
<comment type="similarity">
    <text evidence="10">Belongs to the SGF11 family.</text>
</comment>
<dbReference type="GO" id="GO:0070461">
    <property type="term" value="C:SAGA-type complex"/>
    <property type="evidence" value="ECO:0007669"/>
    <property type="project" value="UniProtKB-ARBA"/>
</dbReference>
<dbReference type="AlphaFoldDB" id="A0A4P6XJY0"/>
<evidence type="ECO:0000256" key="6">
    <source>
        <dbReference type="ARBA" id="ARBA00023015"/>
    </source>
</evidence>
<keyword evidence="8" id="KW-0804">Transcription</keyword>
<evidence type="ECO:0000256" key="8">
    <source>
        <dbReference type="ARBA" id="ARBA00023163"/>
    </source>
</evidence>
<dbReference type="Proteomes" id="UP000292447">
    <property type="component" value="Chromosome II"/>
</dbReference>
<dbReference type="Gene3D" id="3.30.160.60">
    <property type="entry name" value="Classic Zinc Finger"/>
    <property type="match status" value="1"/>
</dbReference>
<evidence type="ECO:0000256" key="10">
    <source>
        <dbReference type="RuleBase" id="RU261113"/>
    </source>
</evidence>
<gene>
    <name evidence="11" type="primary">MPUL0B08390</name>
    <name evidence="11" type="ORF">METSCH_B08390</name>
</gene>
<evidence type="ECO:0000256" key="3">
    <source>
        <dbReference type="ARBA" id="ARBA00022771"/>
    </source>
</evidence>
<keyword evidence="2" id="KW-0479">Metal-binding</keyword>
<keyword evidence="6" id="KW-0805">Transcription regulation</keyword>
<evidence type="ECO:0000256" key="7">
    <source>
        <dbReference type="ARBA" id="ARBA00023159"/>
    </source>
</evidence>
<dbReference type="GO" id="GO:0005634">
    <property type="term" value="C:nucleus"/>
    <property type="evidence" value="ECO:0007669"/>
    <property type="project" value="UniProtKB-SubCell"/>
</dbReference>
<proteinExistence type="inferred from homology"/>
<sequence length="103" mass="11635">MTGSVSTDLLATSLFDDIILAILREVSVASLSRHRALQDFIQEKEHFSSIYPRTQTKDIFGQEKSKLKGSETSKYLECGNCGRKISGGRFALHINKCLDRDRR</sequence>
<dbReference type="Pfam" id="PF08209">
    <property type="entry name" value="Sgf11"/>
    <property type="match status" value="1"/>
</dbReference>
<keyword evidence="5" id="KW-0156">Chromatin regulator</keyword>
<organism evidence="11 12">
    <name type="scientific">Metschnikowia aff. pulcherrima</name>
    <dbReference type="NCBI Taxonomy" id="2163413"/>
    <lineage>
        <taxon>Eukaryota</taxon>
        <taxon>Fungi</taxon>
        <taxon>Dikarya</taxon>
        <taxon>Ascomycota</taxon>
        <taxon>Saccharomycotina</taxon>
        <taxon>Pichiomycetes</taxon>
        <taxon>Metschnikowiaceae</taxon>
        <taxon>Metschnikowia</taxon>
    </lineage>
</organism>
<keyword evidence="9" id="KW-0539">Nucleus</keyword>